<feature type="compositionally biased region" description="Basic and acidic residues" evidence="1">
    <location>
        <begin position="128"/>
        <end position="143"/>
    </location>
</feature>
<protein>
    <submittedName>
        <fullName evidence="2">Uncharacterized protein</fullName>
    </submittedName>
</protein>
<feature type="region of interest" description="Disordered" evidence="1">
    <location>
        <begin position="288"/>
        <end position="631"/>
    </location>
</feature>
<feature type="compositionally biased region" description="Acidic residues" evidence="1">
    <location>
        <begin position="473"/>
        <end position="484"/>
    </location>
</feature>
<feature type="compositionally biased region" description="Polar residues" evidence="1">
    <location>
        <begin position="596"/>
        <end position="609"/>
    </location>
</feature>
<feature type="compositionally biased region" description="Acidic residues" evidence="1">
    <location>
        <begin position="535"/>
        <end position="564"/>
    </location>
</feature>
<feature type="compositionally biased region" description="Basic residues" evidence="1">
    <location>
        <begin position="117"/>
        <end position="127"/>
    </location>
</feature>
<evidence type="ECO:0000313" key="2">
    <source>
        <dbReference type="EMBL" id="RPA72598.1"/>
    </source>
</evidence>
<feature type="compositionally biased region" description="Low complexity" evidence="1">
    <location>
        <begin position="387"/>
        <end position="396"/>
    </location>
</feature>
<feature type="compositionally biased region" description="Basic and acidic residues" evidence="1">
    <location>
        <begin position="429"/>
        <end position="440"/>
    </location>
</feature>
<feature type="compositionally biased region" description="Basic and acidic residues" evidence="1">
    <location>
        <begin position="399"/>
        <end position="420"/>
    </location>
</feature>
<dbReference type="InterPro" id="IPR012677">
    <property type="entry name" value="Nucleotide-bd_a/b_plait_sf"/>
</dbReference>
<accession>A0A3N4HIW7</accession>
<feature type="region of interest" description="Disordered" evidence="1">
    <location>
        <begin position="857"/>
        <end position="876"/>
    </location>
</feature>
<dbReference type="GO" id="GO:0003676">
    <property type="term" value="F:nucleic acid binding"/>
    <property type="evidence" value="ECO:0007669"/>
    <property type="project" value="InterPro"/>
</dbReference>
<dbReference type="SUPFAM" id="SSF54928">
    <property type="entry name" value="RNA-binding domain, RBD"/>
    <property type="match status" value="1"/>
</dbReference>
<feature type="compositionally biased region" description="Acidic residues" evidence="1">
    <location>
        <begin position="310"/>
        <end position="322"/>
    </location>
</feature>
<reference evidence="2 3" key="1">
    <citation type="journal article" date="2018" name="Nat. Ecol. Evol.">
        <title>Pezizomycetes genomes reveal the molecular basis of ectomycorrhizal truffle lifestyle.</title>
        <authorList>
            <person name="Murat C."/>
            <person name="Payen T."/>
            <person name="Noel B."/>
            <person name="Kuo A."/>
            <person name="Morin E."/>
            <person name="Chen J."/>
            <person name="Kohler A."/>
            <person name="Krizsan K."/>
            <person name="Balestrini R."/>
            <person name="Da Silva C."/>
            <person name="Montanini B."/>
            <person name="Hainaut M."/>
            <person name="Levati E."/>
            <person name="Barry K.W."/>
            <person name="Belfiori B."/>
            <person name="Cichocki N."/>
            <person name="Clum A."/>
            <person name="Dockter R.B."/>
            <person name="Fauchery L."/>
            <person name="Guy J."/>
            <person name="Iotti M."/>
            <person name="Le Tacon F."/>
            <person name="Lindquist E.A."/>
            <person name="Lipzen A."/>
            <person name="Malagnac F."/>
            <person name="Mello A."/>
            <person name="Molinier V."/>
            <person name="Miyauchi S."/>
            <person name="Poulain J."/>
            <person name="Riccioni C."/>
            <person name="Rubini A."/>
            <person name="Sitrit Y."/>
            <person name="Splivallo R."/>
            <person name="Traeger S."/>
            <person name="Wang M."/>
            <person name="Zifcakova L."/>
            <person name="Wipf D."/>
            <person name="Zambonelli A."/>
            <person name="Paolocci F."/>
            <person name="Nowrousian M."/>
            <person name="Ottonello S."/>
            <person name="Baldrian P."/>
            <person name="Spatafora J.W."/>
            <person name="Henrissat B."/>
            <person name="Nagy L.G."/>
            <person name="Aury J.M."/>
            <person name="Wincker P."/>
            <person name="Grigoriev I.V."/>
            <person name="Bonfante P."/>
            <person name="Martin F.M."/>
        </authorList>
    </citation>
    <scope>NUCLEOTIDE SEQUENCE [LARGE SCALE GENOMIC DNA]</scope>
    <source>
        <strain evidence="2 3">RN42</strain>
    </source>
</reference>
<feature type="compositionally biased region" description="Low complexity" evidence="1">
    <location>
        <begin position="565"/>
        <end position="581"/>
    </location>
</feature>
<feature type="compositionally biased region" description="Low complexity" evidence="1">
    <location>
        <begin position="687"/>
        <end position="697"/>
    </location>
</feature>
<feature type="region of interest" description="Disordered" evidence="1">
    <location>
        <begin position="904"/>
        <end position="928"/>
    </location>
</feature>
<dbReference type="AlphaFoldDB" id="A0A3N4HIW7"/>
<dbReference type="OrthoDB" id="3595585at2759"/>
<evidence type="ECO:0000313" key="3">
    <source>
        <dbReference type="Proteomes" id="UP000275078"/>
    </source>
</evidence>
<sequence>MSKSTKPKKSTSSTKNEAIASPSGTVRVHISPVTKETLDHILPASLNLPEETRKSIFTGSVETFPEKPYAFVTLPVDVAEKIKKKFNGTMFRGHKLKVEPARPPRSGSDDSGSDRKEKKKSKKRKKSRDHDDDSDHSGDEKERKKEKKKSRRLEGVLPGVELEEGRKVKRGWALNKSEGKEECLFKTKIPANVASSVKDSKLQKEWKEKGKTKLDEDGKPIAKASKKDATIREFTHNEKIPSFLRGSGQLGKGVVEYSEEKGWLDCDGNVIEPPTLSRKDQLRKAEWERINAGKSKSSKTTFRAIPLKDGDDDEASDEDSSDDSSSSDSDSTSSSESSEEDEAEASEFDQDRFKQLLREEGVVRVGSDGKRPKARVYESSSDDDSSSSESGGVVSSLKPDPKEMARMDSSDSESENHEPTDSESWATRARRERDEIKRLLALESGPAESFAGSASEGWTTAGEAAKKLKAEESSDDDSSSEESSSDSSSDSSSESESESEEEEKEKDAMEVDKAVKAKKPTKAVKSKKAAVESSSDSDADADSESESSSEDSDSDSDSDSDDSSDSSGSDSDSEASSSSDDSSSESEAESDASEATTPSVTTKTKNPNLTVAIPTIPIPTTRTATAPPSHSKIIPEALTDLFKPTAATSSSKPFTFSAGPDTPGIRNLRSGAPTPDTALPGAGKSLFSFGGSDIDSASSDEESAKPNFVQAETAPADAMELDEPAEPAPKKTLALGPQAEFPLLFNHEDDAFLHGMSIWTKLPKPKSLTQRVAEEIAEEKQREKELAEGKEKGTKKWAKKESVWEKDYSLKTPAVVEEEAPVEEEHKGKKGKKEKVKAKRIQFDDEAVDQTEAFNNSKSKKFDDGEFVPVGGKSETGKEGVWRERFFHFRGEWNRAWKRRMRNEVKRTRKKEGRVGGGGARVGVIVED</sequence>
<name>A0A3N4HIW7_ASCIM</name>
<dbReference type="Proteomes" id="UP000275078">
    <property type="component" value="Unassembled WGS sequence"/>
</dbReference>
<feature type="compositionally biased region" description="Acidic residues" evidence="1">
    <location>
        <begin position="337"/>
        <end position="348"/>
    </location>
</feature>
<feature type="compositionally biased region" description="Basic residues" evidence="1">
    <location>
        <begin position="828"/>
        <end position="838"/>
    </location>
</feature>
<keyword evidence="3" id="KW-1185">Reference proteome</keyword>
<dbReference type="STRING" id="1160509.A0A3N4HIW7"/>
<evidence type="ECO:0000256" key="1">
    <source>
        <dbReference type="SAM" id="MobiDB-lite"/>
    </source>
</evidence>
<gene>
    <name evidence="2" type="ORF">BJ508DRAFT_314608</name>
</gene>
<feature type="region of interest" description="Disordered" evidence="1">
    <location>
        <begin position="89"/>
        <end position="160"/>
    </location>
</feature>
<proteinExistence type="predicted"/>
<feature type="compositionally biased region" description="Low complexity" evidence="1">
    <location>
        <begin position="612"/>
        <end position="628"/>
    </location>
</feature>
<feature type="compositionally biased region" description="Basic residues" evidence="1">
    <location>
        <begin position="516"/>
        <end position="528"/>
    </location>
</feature>
<feature type="region of interest" description="Disordered" evidence="1">
    <location>
        <begin position="646"/>
        <end position="708"/>
    </location>
</feature>
<feature type="compositionally biased region" description="Low complexity" evidence="1">
    <location>
        <begin position="323"/>
        <end position="336"/>
    </location>
</feature>
<organism evidence="2 3">
    <name type="scientific">Ascobolus immersus RN42</name>
    <dbReference type="NCBI Taxonomy" id="1160509"/>
    <lineage>
        <taxon>Eukaryota</taxon>
        <taxon>Fungi</taxon>
        <taxon>Dikarya</taxon>
        <taxon>Ascomycota</taxon>
        <taxon>Pezizomycotina</taxon>
        <taxon>Pezizomycetes</taxon>
        <taxon>Pezizales</taxon>
        <taxon>Ascobolaceae</taxon>
        <taxon>Ascobolus</taxon>
    </lineage>
</organism>
<feature type="region of interest" description="Disordered" evidence="1">
    <location>
        <begin position="263"/>
        <end position="282"/>
    </location>
</feature>
<feature type="region of interest" description="Disordered" evidence="1">
    <location>
        <begin position="1"/>
        <end position="28"/>
    </location>
</feature>
<feature type="compositionally biased region" description="Acidic residues" evidence="1">
    <location>
        <begin position="493"/>
        <end position="504"/>
    </location>
</feature>
<dbReference type="Gene3D" id="3.30.70.330">
    <property type="match status" value="1"/>
</dbReference>
<dbReference type="EMBL" id="ML119855">
    <property type="protein sequence ID" value="RPA72598.1"/>
    <property type="molecule type" value="Genomic_DNA"/>
</dbReference>
<feature type="compositionally biased region" description="Acidic residues" evidence="1">
    <location>
        <begin position="582"/>
        <end position="592"/>
    </location>
</feature>
<feature type="compositionally biased region" description="Basic and acidic residues" evidence="1">
    <location>
        <begin position="349"/>
        <end position="371"/>
    </location>
</feature>
<feature type="region of interest" description="Disordered" evidence="1">
    <location>
        <begin position="208"/>
        <end position="228"/>
    </location>
</feature>
<feature type="region of interest" description="Disordered" evidence="1">
    <location>
        <begin position="817"/>
        <end position="838"/>
    </location>
</feature>
<feature type="region of interest" description="Disordered" evidence="1">
    <location>
        <begin position="773"/>
        <end position="798"/>
    </location>
</feature>
<dbReference type="InterPro" id="IPR035979">
    <property type="entry name" value="RBD_domain_sf"/>
</dbReference>
<feature type="compositionally biased region" description="Basic and acidic residues" evidence="1">
    <location>
        <begin position="505"/>
        <end position="515"/>
    </location>
</feature>